<keyword evidence="9" id="KW-1185">Reference proteome</keyword>
<dbReference type="InterPro" id="IPR018117">
    <property type="entry name" value="C5_DNA_meth_AS"/>
</dbReference>
<dbReference type="GO" id="GO:0009307">
    <property type="term" value="P:DNA restriction-modification system"/>
    <property type="evidence" value="ECO:0007669"/>
    <property type="project" value="UniProtKB-KW"/>
</dbReference>
<dbReference type="EC" id="2.1.1.37" evidence="7"/>
<keyword evidence="4" id="KW-0680">Restriction system</keyword>
<dbReference type="REBASE" id="513556">
    <property type="entry name" value="M.Rsi800ORF3991P"/>
</dbReference>
<dbReference type="Gene3D" id="3.40.50.150">
    <property type="entry name" value="Vaccinia Virus protein VP39"/>
    <property type="match status" value="1"/>
</dbReference>
<keyword evidence="3 5" id="KW-0949">S-adenosyl-L-methionine</keyword>
<evidence type="ECO:0000256" key="7">
    <source>
        <dbReference type="RuleBase" id="RU000417"/>
    </source>
</evidence>
<evidence type="ECO:0000313" key="9">
    <source>
        <dbReference type="Proteomes" id="UP000683511"/>
    </source>
</evidence>
<evidence type="ECO:0000256" key="5">
    <source>
        <dbReference type="PROSITE-ProRule" id="PRU01016"/>
    </source>
</evidence>
<feature type="active site" evidence="5">
    <location>
        <position position="89"/>
    </location>
</feature>
<dbReference type="PROSITE" id="PS51679">
    <property type="entry name" value="SAM_MT_C5"/>
    <property type="match status" value="1"/>
</dbReference>
<evidence type="ECO:0000256" key="2">
    <source>
        <dbReference type="ARBA" id="ARBA00022679"/>
    </source>
</evidence>
<dbReference type="InterPro" id="IPR031303">
    <property type="entry name" value="C5_meth_CS"/>
</dbReference>
<dbReference type="GO" id="GO:0003677">
    <property type="term" value="F:DNA binding"/>
    <property type="evidence" value="ECO:0007669"/>
    <property type="project" value="TreeGrafter"/>
</dbReference>
<dbReference type="PROSITE" id="PS00094">
    <property type="entry name" value="C5_MTASE_1"/>
    <property type="match status" value="1"/>
</dbReference>
<evidence type="ECO:0000256" key="3">
    <source>
        <dbReference type="ARBA" id="ARBA00022691"/>
    </source>
</evidence>
<dbReference type="RefSeq" id="WP_190607541.1">
    <property type="nucleotide sequence ID" value="NZ_CP021056.1"/>
</dbReference>
<proteinExistence type="inferred from homology"/>
<dbReference type="Proteomes" id="UP000683511">
    <property type="component" value="Chromosome"/>
</dbReference>
<evidence type="ECO:0000313" key="8">
    <source>
        <dbReference type="EMBL" id="QXE25277.1"/>
    </source>
</evidence>
<dbReference type="PANTHER" id="PTHR10629:SF52">
    <property type="entry name" value="DNA (CYTOSINE-5)-METHYLTRANSFERASE 1"/>
    <property type="match status" value="1"/>
</dbReference>
<keyword evidence="1 5" id="KW-0489">Methyltransferase</keyword>
<evidence type="ECO:0000256" key="6">
    <source>
        <dbReference type="RuleBase" id="RU000416"/>
    </source>
</evidence>
<dbReference type="PANTHER" id="PTHR10629">
    <property type="entry name" value="CYTOSINE-SPECIFIC METHYLTRANSFERASE"/>
    <property type="match status" value="1"/>
</dbReference>
<keyword evidence="2 5" id="KW-0808">Transferase</keyword>
<accession>A0A975TC11</accession>
<dbReference type="AlphaFoldDB" id="A0A975TC11"/>
<dbReference type="SUPFAM" id="SSF53335">
    <property type="entry name" value="S-adenosyl-L-methionine-dependent methyltransferases"/>
    <property type="match status" value="1"/>
</dbReference>
<dbReference type="NCBIfam" id="TIGR00675">
    <property type="entry name" value="dcm"/>
    <property type="match status" value="1"/>
</dbReference>
<organism evidence="8 9">
    <name type="scientific">Richelia sinica FACHB-800</name>
    <dbReference type="NCBI Taxonomy" id="1357546"/>
    <lineage>
        <taxon>Bacteria</taxon>
        <taxon>Bacillati</taxon>
        <taxon>Cyanobacteriota</taxon>
        <taxon>Cyanophyceae</taxon>
        <taxon>Nostocales</taxon>
        <taxon>Nostocaceae</taxon>
        <taxon>Richelia</taxon>
    </lineage>
</organism>
<dbReference type="PRINTS" id="PR00105">
    <property type="entry name" value="C5METTRFRASE"/>
</dbReference>
<dbReference type="Gene3D" id="3.90.120.10">
    <property type="entry name" value="DNA Methylase, subunit A, domain 2"/>
    <property type="match status" value="1"/>
</dbReference>
<dbReference type="EMBL" id="CP021056">
    <property type="protein sequence ID" value="QXE25277.1"/>
    <property type="molecule type" value="Genomic_DNA"/>
</dbReference>
<dbReference type="InterPro" id="IPR029063">
    <property type="entry name" value="SAM-dependent_MTases_sf"/>
</dbReference>
<dbReference type="PROSITE" id="PS00095">
    <property type="entry name" value="C5_MTASE_2"/>
    <property type="match status" value="1"/>
</dbReference>
<dbReference type="GO" id="GO:0032259">
    <property type="term" value="P:methylation"/>
    <property type="evidence" value="ECO:0007669"/>
    <property type="project" value="UniProtKB-KW"/>
</dbReference>
<dbReference type="GO" id="GO:0044027">
    <property type="term" value="P:negative regulation of gene expression via chromosomal CpG island methylation"/>
    <property type="evidence" value="ECO:0007669"/>
    <property type="project" value="TreeGrafter"/>
</dbReference>
<dbReference type="CDD" id="cd00315">
    <property type="entry name" value="Cyt_C5_DNA_methylase"/>
    <property type="match status" value="1"/>
</dbReference>
<gene>
    <name evidence="8" type="ORF">B6N60_03991</name>
</gene>
<dbReference type="InterPro" id="IPR001525">
    <property type="entry name" value="C5_MeTfrase"/>
</dbReference>
<dbReference type="InterPro" id="IPR050390">
    <property type="entry name" value="C5-Methyltransferase"/>
</dbReference>
<protein>
    <recommendedName>
        <fullName evidence="7">Cytosine-specific methyltransferase</fullName>
        <ecNumber evidence="7">2.1.1.37</ecNumber>
    </recommendedName>
</protein>
<evidence type="ECO:0000256" key="4">
    <source>
        <dbReference type="ARBA" id="ARBA00022747"/>
    </source>
</evidence>
<comment type="similarity">
    <text evidence="5 6">Belongs to the class I-like SAM-binding methyltransferase superfamily. C5-methyltransferase family.</text>
</comment>
<evidence type="ECO:0000256" key="1">
    <source>
        <dbReference type="ARBA" id="ARBA00022603"/>
    </source>
</evidence>
<sequence length="326" mass="36860">MAKSIFNEINKSSLKVLDIFAGCGGLSLGFQNAGFEIVAAFDNWKAAINVYQKNFNHPMINCDLSQVNGDYTLLSQIPEIDVIIGGPPCQDFSSAGNRNEDLGRGSLSIVFAEIVRVISPQWFVMENVDRFPKSRKYLECRKILKSANYGLTEKILDASLCGVPQKRKRFFCIGELGGKDEGLLFYLESNLSKKSLTIREYTGDILGIEYYYRHPRSYKRRAIFSIDEPSPTIRGVNRPIPKNYQLHSGDACPVTSSLRPLTTIERSYIQTFPYDFIFEGSKTDLEQMIGNAVPVKLAEYVAKALLKYIHHKYKDEFFSKSLSLPL</sequence>
<dbReference type="KEGG" id="rsin:B6N60_03991"/>
<dbReference type="GO" id="GO:0003886">
    <property type="term" value="F:DNA (cytosine-5-)-methyltransferase activity"/>
    <property type="evidence" value="ECO:0007669"/>
    <property type="project" value="UniProtKB-EC"/>
</dbReference>
<reference evidence="8" key="1">
    <citation type="submission" date="2017-04" db="EMBL/GenBank/DDBJ databases">
        <title>Genome deletions in a multicellular cyanobacterial endosymbiont for morphological adaptation in marine diatoms.</title>
        <authorList>
            <person name="Wang Y."/>
            <person name="Gao H."/>
            <person name="Li R."/>
            <person name="Xu X."/>
        </authorList>
    </citation>
    <scope>NUCLEOTIDE SEQUENCE</scope>
    <source>
        <strain evidence="8">FACHB 800</strain>
    </source>
</reference>
<comment type="catalytic activity">
    <reaction evidence="7">
        <text>a 2'-deoxycytidine in DNA + S-adenosyl-L-methionine = a 5-methyl-2'-deoxycytidine in DNA + S-adenosyl-L-homocysteine + H(+)</text>
        <dbReference type="Rhea" id="RHEA:13681"/>
        <dbReference type="Rhea" id="RHEA-COMP:11369"/>
        <dbReference type="Rhea" id="RHEA-COMP:11370"/>
        <dbReference type="ChEBI" id="CHEBI:15378"/>
        <dbReference type="ChEBI" id="CHEBI:57856"/>
        <dbReference type="ChEBI" id="CHEBI:59789"/>
        <dbReference type="ChEBI" id="CHEBI:85452"/>
        <dbReference type="ChEBI" id="CHEBI:85454"/>
        <dbReference type="EC" id="2.1.1.37"/>
    </reaction>
</comment>
<name>A0A975TC11_9NOST</name>
<dbReference type="Pfam" id="PF00145">
    <property type="entry name" value="DNA_methylase"/>
    <property type="match status" value="1"/>
</dbReference>